<keyword evidence="2" id="KW-0812">Transmembrane</keyword>
<comment type="similarity">
    <text evidence="1">Belongs to the peptidase M16 family.</text>
</comment>
<dbReference type="Pfam" id="PF00675">
    <property type="entry name" value="Peptidase_M16"/>
    <property type="match status" value="1"/>
</dbReference>
<keyword evidence="2" id="KW-0472">Membrane</keyword>
<dbReference type="KEGG" id="tee:Tel_16880"/>
<protein>
    <recommendedName>
        <fullName evidence="7">Peptidase M16</fullName>
    </recommendedName>
</protein>
<evidence type="ECO:0000313" key="6">
    <source>
        <dbReference type="Proteomes" id="UP000055136"/>
    </source>
</evidence>
<dbReference type="Pfam" id="PF05193">
    <property type="entry name" value="Peptidase_M16_C"/>
    <property type="match status" value="1"/>
</dbReference>
<geneLocation type="plasmid" evidence="5 6">
    <name>unnamed</name>
</geneLocation>
<dbReference type="AlphaFoldDB" id="A0A0S2TIE4"/>
<reference evidence="5" key="1">
    <citation type="submission" date="2015-10" db="EMBL/GenBank/DDBJ databases">
        <title>Description of Candidatus Tenderia electrophaga gen. nov, sp. nov., an Uncultivated Electroautotroph from a Biocathode Enrichment.</title>
        <authorList>
            <person name="Eddie B.J."/>
            <person name="Malanoski A.P."/>
            <person name="Wang Z."/>
            <person name="Hall R.J."/>
            <person name="Oh S.D."/>
            <person name="Heiner C."/>
            <person name="Lin B."/>
            <person name="Strycharz-Glaven S.M."/>
        </authorList>
    </citation>
    <scope>NUCLEOTIDE SEQUENCE [LARGE SCALE GENOMIC DNA]</scope>
    <source>
        <strain evidence="5">NRL1</strain>
        <plasmid evidence="5">unnamed</plasmid>
    </source>
</reference>
<evidence type="ECO:0008006" key="7">
    <source>
        <dbReference type="Google" id="ProtNLM"/>
    </source>
</evidence>
<feature type="transmembrane region" description="Helical" evidence="2">
    <location>
        <begin position="455"/>
        <end position="474"/>
    </location>
</feature>
<keyword evidence="2" id="KW-1133">Transmembrane helix</keyword>
<dbReference type="SUPFAM" id="SSF63411">
    <property type="entry name" value="LuxS/MPP-like metallohydrolase"/>
    <property type="match status" value="2"/>
</dbReference>
<dbReference type="Gene3D" id="3.30.830.10">
    <property type="entry name" value="Metalloenzyme, LuxS/M16 peptidase-like"/>
    <property type="match status" value="2"/>
</dbReference>
<accession>A0A0S2TIE4</accession>
<keyword evidence="6" id="KW-1185">Reference proteome</keyword>
<proteinExistence type="inferred from homology"/>
<dbReference type="PANTHER" id="PTHR11851">
    <property type="entry name" value="METALLOPROTEASE"/>
    <property type="match status" value="1"/>
</dbReference>
<dbReference type="InterPro" id="IPR007863">
    <property type="entry name" value="Peptidase_M16_C"/>
</dbReference>
<keyword evidence="5" id="KW-0614">Plasmid</keyword>
<feature type="domain" description="Peptidase M16 C-terminal" evidence="4">
    <location>
        <begin position="209"/>
        <end position="384"/>
    </location>
</feature>
<sequence>MGHITVVSQRKMMLRSVLSGLFLLFYSITLVWAGVYSPPGLYDVEHQTFDNGLQVILKPRDTARTVSIRLAVGVGFSDFPCGRRETPHFLEHLLFAGTSNHTEAELDALIRDYGGYWNATTSTDDTIYEVDLYSPYTDEGLDLLYEIVTDSTMSEERVAVTRDIIHRESGGKPSNLDAWLYDNGIGKSGLDKAAQFLSQGCTRKETAENITRDDIVATFNRYYVPNNMTLIVVGDFLPHRVREKIIQTFGRLPASTVSRVSQRLATAYTGPLRLSGTLNPPLGSDAWIALAFPTNGFRGSDYYAHTLIATYLDFVLYDALRTESGLAYAPSVELVNNLEHGALLLSADVDLEHVQDATAIIQRELDKLRTDPLDASSFEAVKRQELLSRVQGIEANSDIADYYANSAFELKLYGDFVDEEERITALTPADIHKAAQQLFSPDKQLVIINEPTLTYGQLALLLAGLCTFLALIVFRRKLFKKNA</sequence>
<evidence type="ECO:0000259" key="4">
    <source>
        <dbReference type="Pfam" id="PF05193"/>
    </source>
</evidence>
<name>A0A0S2TIE4_9GAMM</name>
<gene>
    <name evidence="5" type="ORF">Tel_16880</name>
</gene>
<dbReference type="InterPro" id="IPR050361">
    <property type="entry name" value="MPP/UQCRC_Complex"/>
</dbReference>
<dbReference type="EMBL" id="CP013100">
    <property type="protein sequence ID" value="ALP54930.1"/>
    <property type="molecule type" value="Genomic_DNA"/>
</dbReference>
<evidence type="ECO:0000256" key="2">
    <source>
        <dbReference type="SAM" id="Phobius"/>
    </source>
</evidence>
<evidence type="ECO:0000259" key="3">
    <source>
        <dbReference type="Pfam" id="PF00675"/>
    </source>
</evidence>
<evidence type="ECO:0000256" key="1">
    <source>
        <dbReference type="ARBA" id="ARBA00007261"/>
    </source>
</evidence>
<dbReference type="InterPro" id="IPR011249">
    <property type="entry name" value="Metalloenz_LuxS/M16"/>
</dbReference>
<evidence type="ECO:0000313" key="5">
    <source>
        <dbReference type="EMBL" id="ALP54930.1"/>
    </source>
</evidence>
<dbReference type="InterPro" id="IPR011765">
    <property type="entry name" value="Pept_M16_N"/>
</dbReference>
<dbReference type="PANTHER" id="PTHR11851:SF49">
    <property type="entry name" value="MITOCHONDRIAL-PROCESSING PEPTIDASE SUBUNIT ALPHA"/>
    <property type="match status" value="1"/>
</dbReference>
<dbReference type="GO" id="GO:0046872">
    <property type="term" value="F:metal ion binding"/>
    <property type="evidence" value="ECO:0007669"/>
    <property type="project" value="InterPro"/>
</dbReference>
<feature type="domain" description="Peptidase M16 N-terminal" evidence="3">
    <location>
        <begin position="56"/>
        <end position="169"/>
    </location>
</feature>
<organism evidence="5 6">
    <name type="scientific">Candidatus Tenderia electrophaga</name>
    <dbReference type="NCBI Taxonomy" id="1748243"/>
    <lineage>
        <taxon>Bacteria</taxon>
        <taxon>Pseudomonadati</taxon>
        <taxon>Pseudomonadota</taxon>
        <taxon>Gammaproteobacteria</taxon>
        <taxon>Candidatus Tenderiales</taxon>
        <taxon>Candidatus Tenderiaceae</taxon>
        <taxon>Candidatus Tenderia</taxon>
    </lineage>
</organism>
<dbReference type="Proteomes" id="UP000055136">
    <property type="component" value="Plasmid unnamed"/>
</dbReference>